<keyword evidence="2" id="KW-1133">Transmembrane helix</keyword>
<dbReference type="PANTHER" id="PTHR19372:SF7">
    <property type="entry name" value="SULFITE OXIDASE, MITOCHONDRIAL"/>
    <property type="match status" value="1"/>
</dbReference>
<dbReference type="RefSeq" id="WP_096498116.1">
    <property type="nucleotide sequence ID" value="NZ_CP023445.1"/>
</dbReference>
<dbReference type="KEGG" id="apre:CNX65_33185"/>
<feature type="chain" id="PRO_5013058645" evidence="3">
    <location>
        <begin position="20"/>
        <end position="583"/>
    </location>
</feature>
<evidence type="ECO:0000259" key="4">
    <source>
        <dbReference type="Pfam" id="PF00174"/>
    </source>
</evidence>
<feature type="compositionally biased region" description="Low complexity" evidence="1">
    <location>
        <begin position="191"/>
        <end position="201"/>
    </location>
</feature>
<keyword evidence="2" id="KW-0472">Membrane</keyword>
<feature type="domain" description="Oxidoreductase molybdopterin-binding" evidence="4">
    <location>
        <begin position="309"/>
        <end position="459"/>
    </location>
</feature>
<dbReference type="InterPro" id="IPR000572">
    <property type="entry name" value="OxRdtase_Mopterin-bd_dom"/>
</dbReference>
<dbReference type="GO" id="GO:0008482">
    <property type="term" value="F:sulfite oxidase activity"/>
    <property type="evidence" value="ECO:0007669"/>
    <property type="project" value="TreeGrafter"/>
</dbReference>
<reference evidence="5" key="1">
    <citation type="submission" date="2017-09" db="EMBL/GenBank/DDBJ databases">
        <title>Complete Genome Sequence of ansamitocin-producing Bacterium Actinosynnema pretiosum X47.</title>
        <authorList>
            <person name="Cao G."/>
            <person name="Zong G."/>
            <person name="Zhong C."/>
            <person name="Fu J."/>
        </authorList>
    </citation>
    <scope>NUCLEOTIDE SEQUENCE [LARGE SCALE GENOMIC DNA]</scope>
    <source>
        <strain evidence="5">X47</strain>
    </source>
</reference>
<feature type="transmembrane region" description="Helical" evidence="2">
    <location>
        <begin position="90"/>
        <end position="110"/>
    </location>
</feature>
<sequence>MTRWKAALLGLLSVTAALAAGHLAAGFVGLSASPYLAVGNTAIDFTPTPLKDFAVRTFGTADKPVLLLGMAVVIALLAVLAGLLSRRSPLPGTVLAGALGLIGIAAVLYRPDLGRLAVLAPLASLVAGVGTFRWLHGRVSAPTAPGGAQPLDRAPAATPGSTPDSTPGAADTAPDGRARTGDVPAEDDLIGPDPRGGAPTAPGAPGPAAPRPAAPEPSAPEPSAPEPAEKPVAPDRRAFLTVAGAAVVAGASGQLIGSRTDVEGSRTAVGSLEPAVRAPAIPDGADFAAEGTPTFLTPNADFYRVDTALTVPKVRAEDWSLKVHGLVDRELTLTYEDLRKRDLVEQTTTLTCVSNEVGGPYASTATFVGVPLRDVLLEAGVRPGADQLFSTSADGWTAGTPVDVVMEPDRGALIALAMNGEPLPVEHGFPARLVVPGLYGYISATKWVVDLLLTTFAERTCYWRERGWAARGPIKLMSRIDSPKGLSTVTGKAVVTGVAWAQPVGVGKVEVRADGGPWQTARLAAEVNASTWRMWRAELDLPPGGHTVEVRATDVEGRVQPQERVPPIPDGATGWHSIFFTVG</sequence>
<accession>A0A290ZHR0</accession>
<feature type="region of interest" description="Disordered" evidence="1">
    <location>
        <begin position="143"/>
        <end position="231"/>
    </location>
</feature>
<dbReference type="AlphaFoldDB" id="A0A290ZHR0"/>
<dbReference type="EMBL" id="CP023445">
    <property type="protein sequence ID" value="ATE58521.1"/>
    <property type="molecule type" value="Genomic_DNA"/>
</dbReference>
<protein>
    <submittedName>
        <fullName evidence="5">Molybdopterin-binding protein</fullName>
    </submittedName>
</protein>
<proteinExistence type="predicted"/>
<dbReference type="Proteomes" id="UP000218505">
    <property type="component" value="Chromosome"/>
</dbReference>
<evidence type="ECO:0000256" key="1">
    <source>
        <dbReference type="SAM" id="MobiDB-lite"/>
    </source>
</evidence>
<name>A0A290ZHR0_9PSEU</name>
<gene>
    <name evidence="5" type="ORF">CNX65_33185</name>
</gene>
<dbReference type="GO" id="GO:0043546">
    <property type="term" value="F:molybdopterin cofactor binding"/>
    <property type="evidence" value="ECO:0007669"/>
    <property type="project" value="TreeGrafter"/>
</dbReference>
<organism evidence="5 6">
    <name type="scientific">Actinosynnema pretiosum</name>
    <dbReference type="NCBI Taxonomy" id="42197"/>
    <lineage>
        <taxon>Bacteria</taxon>
        <taxon>Bacillati</taxon>
        <taxon>Actinomycetota</taxon>
        <taxon>Actinomycetes</taxon>
        <taxon>Pseudonocardiales</taxon>
        <taxon>Pseudonocardiaceae</taxon>
        <taxon>Actinosynnema</taxon>
    </lineage>
</organism>
<dbReference type="SUPFAM" id="SSF81296">
    <property type="entry name" value="E set domains"/>
    <property type="match status" value="1"/>
</dbReference>
<feature type="transmembrane region" description="Helical" evidence="2">
    <location>
        <begin position="63"/>
        <end position="83"/>
    </location>
</feature>
<dbReference type="Gene3D" id="3.90.420.10">
    <property type="entry name" value="Oxidoreductase, molybdopterin-binding domain"/>
    <property type="match status" value="1"/>
</dbReference>
<dbReference type="SUPFAM" id="SSF56524">
    <property type="entry name" value="Oxidoreductase molybdopterin-binding domain"/>
    <property type="match status" value="1"/>
</dbReference>
<keyword evidence="2" id="KW-0812">Transmembrane</keyword>
<dbReference type="InterPro" id="IPR036374">
    <property type="entry name" value="OxRdtase_Mopterin-bd_sf"/>
</dbReference>
<feature type="signal peptide" evidence="3">
    <location>
        <begin position="1"/>
        <end position="19"/>
    </location>
</feature>
<dbReference type="Gene3D" id="2.60.40.650">
    <property type="match status" value="1"/>
</dbReference>
<keyword evidence="3" id="KW-0732">Signal</keyword>
<evidence type="ECO:0000313" key="6">
    <source>
        <dbReference type="Proteomes" id="UP000218505"/>
    </source>
</evidence>
<evidence type="ECO:0000313" key="5">
    <source>
        <dbReference type="EMBL" id="ATE58521.1"/>
    </source>
</evidence>
<evidence type="ECO:0000256" key="3">
    <source>
        <dbReference type="SAM" id="SignalP"/>
    </source>
</evidence>
<keyword evidence="6" id="KW-1185">Reference proteome</keyword>
<dbReference type="InterPro" id="IPR014756">
    <property type="entry name" value="Ig_E-set"/>
</dbReference>
<dbReference type="Pfam" id="PF00174">
    <property type="entry name" value="Oxidored_molyb"/>
    <property type="match status" value="1"/>
</dbReference>
<dbReference type="PANTHER" id="PTHR19372">
    <property type="entry name" value="SULFITE REDUCTASE"/>
    <property type="match status" value="1"/>
</dbReference>
<dbReference type="GO" id="GO:0006790">
    <property type="term" value="P:sulfur compound metabolic process"/>
    <property type="evidence" value="ECO:0007669"/>
    <property type="project" value="TreeGrafter"/>
</dbReference>
<dbReference type="GO" id="GO:0020037">
    <property type="term" value="F:heme binding"/>
    <property type="evidence" value="ECO:0007669"/>
    <property type="project" value="TreeGrafter"/>
</dbReference>
<evidence type="ECO:0000256" key="2">
    <source>
        <dbReference type="SAM" id="Phobius"/>
    </source>
</evidence>
<feature type="compositionally biased region" description="Pro residues" evidence="1">
    <location>
        <begin position="202"/>
        <end position="225"/>
    </location>
</feature>